<name>A0ABQ9G7G2_9NEOP</name>
<sequence>MQCTLASQLTVPRLPDACNTTASNYRSLLAHYTDLPTAAAPWAVPPSPTTPTGFVWPQLHFTAATAPPTAASHTTVAETGNNSSHFKFLPTFSGLTTEDLQTLLRDCTTFNQAYTYVDITIWSSLVDDGSSWRLAVEPCFPRRTIVCWRTCIVSLHYHCLRHLRYLVLKDMLRKLLLLRQVRCVLLLVLASFVSLGSYGLRSAQDSLVMSTIFDGWLFANVCETEHDCPSIHALGSRYKGNHECVEKLVMSECATNMDLDPGGVYDVETSMLKNSQVWQLKNCQLQKTHRRKANGVLQETAKRKESSRLIKGNSSFGCSQTGNRVVDIQHFMNENKVVHEHPRVCTLGHFELKIKQINGVTF</sequence>
<reference evidence="1 2" key="1">
    <citation type="submission" date="2023-02" db="EMBL/GenBank/DDBJ databases">
        <title>LHISI_Scaffold_Assembly.</title>
        <authorList>
            <person name="Stuart O.P."/>
            <person name="Cleave R."/>
            <person name="Magrath M.J.L."/>
            <person name="Mikheyev A.S."/>
        </authorList>
    </citation>
    <scope>NUCLEOTIDE SEQUENCE [LARGE SCALE GENOMIC DNA]</scope>
    <source>
        <strain evidence="1">Daus_M_001</strain>
        <tissue evidence="1">Leg muscle</tissue>
    </source>
</reference>
<evidence type="ECO:0000313" key="2">
    <source>
        <dbReference type="Proteomes" id="UP001159363"/>
    </source>
</evidence>
<dbReference type="EMBL" id="JARBHB010000014">
    <property type="protein sequence ID" value="KAJ8868380.1"/>
    <property type="molecule type" value="Genomic_DNA"/>
</dbReference>
<protein>
    <submittedName>
        <fullName evidence="1">Uncharacterized protein</fullName>
    </submittedName>
</protein>
<accession>A0ABQ9G7G2</accession>
<gene>
    <name evidence="1" type="ORF">PR048_029896</name>
</gene>
<comment type="caution">
    <text evidence="1">The sequence shown here is derived from an EMBL/GenBank/DDBJ whole genome shotgun (WGS) entry which is preliminary data.</text>
</comment>
<keyword evidence="2" id="KW-1185">Reference proteome</keyword>
<proteinExistence type="predicted"/>
<dbReference type="Proteomes" id="UP001159363">
    <property type="component" value="Chromosome 13"/>
</dbReference>
<evidence type="ECO:0000313" key="1">
    <source>
        <dbReference type="EMBL" id="KAJ8868380.1"/>
    </source>
</evidence>
<organism evidence="1 2">
    <name type="scientific">Dryococelus australis</name>
    <dbReference type="NCBI Taxonomy" id="614101"/>
    <lineage>
        <taxon>Eukaryota</taxon>
        <taxon>Metazoa</taxon>
        <taxon>Ecdysozoa</taxon>
        <taxon>Arthropoda</taxon>
        <taxon>Hexapoda</taxon>
        <taxon>Insecta</taxon>
        <taxon>Pterygota</taxon>
        <taxon>Neoptera</taxon>
        <taxon>Polyneoptera</taxon>
        <taxon>Phasmatodea</taxon>
        <taxon>Verophasmatodea</taxon>
        <taxon>Anareolatae</taxon>
        <taxon>Phasmatidae</taxon>
        <taxon>Eurycanthinae</taxon>
        <taxon>Dryococelus</taxon>
    </lineage>
</organism>